<accession>A0A9X9XJL0</accession>
<dbReference type="Proteomes" id="UP001138709">
    <property type="component" value="Unassembled WGS sequence"/>
</dbReference>
<comment type="caution">
    <text evidence="2">The sequence shown here is derived from an EMBL/GenBank/DDBJ whole genome shotgun (WGS) entry which is preliminary data.</text>
</comment>
<protein>
    <recommendedName>
        <fullName evidence="4">Signal transduction histidine kinase dimerisation/phosphoacceptor domain-containing protein</fullName>
    </recommendedName>
</protein>
<organism evidence="2 3">
    <name type="scientific">Neoroseomonas eburnea</name>
    <dbReference type="NCBI Taxonomy" id="1346889"/>
    <lineage>
        <taxon>Bacteria</taxon>
        <taxon>Pseudomonadati</taxon>
        <taxon>Pseudomonadota</taxon>
        <taxon>Alphaproteobacteria</taxon>
        <taxon>Acetobacterales</taxon>
        <taxon>Acetobacteraceae</taxon>
        <taxon>Neoroseomonas</taxon>
    </lineage>
</organism>
<proteinExistence type="predicted"/>
<dbReference type="RefSeq" id="WP_211849512.1">
    <property type="nucleotide sequence ID" value="NZ_JAAEDL010000045.1"/>
</dbReference>
<gene>
    <name evidence="2" type="ORF">GXW74_25715</name>
</gene>
<reference evidence="2" key="2">
    <citation type="journal article" date="2021" name="Syst. Appl. Microbiol.">
        <title>Roseomonas hellenica sp. nov., isolated from roots of wild-growing Alkanna tinctoria.</title>
        <authorList>
            <person name="Rat A."/>
            <person name="Naranjo H.D."/>
            <person name="Lebbe L."/>
            <person name="Cnockaert M."/>
            <person name="Krigas N."/>
            <person name="Grigoriadou K."/>
            <person name="Maloupa E."/>
            <person name="Willems A."/>
        </authorList>
    </citation>
    <scope>NUCLEOTIDE SEQUENCE</scope>
    <source>
        <strain evidence="2">LMG 31228</strain>
    </source>
</reference>
<dbReference type="EMBL" id="JAAEDL010000045">
    <property type="protein sequence ID" value="MBR0683896.1"/>
    <property type="molecule type" value="Genomic_DNA"/>
</dbReference>
<reference evidence="2" key="1">
    <citation type="submission" date="2020-01" db="EMBL/GenBank/DDBJ databases">
        <authorList>
            <person name="Rat A."/>
        </authorList>
    </citation>
    <scope>NUCLEOTIDE SEQUENCE</scope>
    <source>
        <strain evidence="2">LMG 31228</strain>
    </source>
</reference>
<evidence type="ECO:0008006" key="4">
    <source>
        <dbReference type="Google" id="ProtNLM"/>
    </source>
</evidence>
<feature type="region of interest" description="Disordered" evidence="1">
    <location>
        <begin position="146"/>
        <end position="168"/>
    </location>
</feature>
<sequence>MTDDLLAFARPVRHEANNLIAVLSGTADILLRVAATDRDRARASRVREATDQLDRLLKAYLSLVAPSPEEGGTDGPRLLMRLHPLIVLLLGPGRVVEIEVSPRLSRIGMPVVELQTAVLRLAREAAAAVPPGGGLRVVLEPAPGGATLRVAPTPSGKTPPPVFLPAAP</sequence>
<evidence type="ECO:0000313" key="2">
    <source>
        <dbReference type="EMBL" id="MBR0683896.1"/>
    </source>
</evidence>
<feature type="compositionally biased region" description="Pro residues" evidence="1">
    <location>
        <begin position="157"/>
        <end position="168"/>
    </location>
</feature>
<name>A0A9X9XJL0_9PROT</name>
<evidence type="ECO:0000256" key="1">
    <source>
        <dbReference type="SAM" id="MobiDB-lite"/>
    </source>
</evidence>
<dbReference type="AlphaFoldDB" id="A0A9X9XJL0"/>
<evidence type="ECO:0000313" key="3">
    <source>
        <dbReference type="Proteomes" id="UP001138709"/>
    </source>
</evidence>
<keyword evidence="3" id="KW-1185">Reference proteome</keyword>